<proteinExistence type="predicted"/>
<sequence length="172" mass="18965">MPPPCDLAARQGAHETASVHASCVLLDDRGLLILGDSGAGKTTLALGLIDRWRRAGRFARLVADDRTLLWTSGQRVLARPHPRLAGDYELYGYGIRRTAYERTAVVRAAAWCEKGDGSRYPDDPVLQWKHGVLSLPMISLGRNHQRELLVVAFLDHPGLRVAPEQHQGPAVF</sequence>
<comment type="caution">
    <text evidence="2">The sequence shown here is derived from an EMBL/GenBank/DDBJ whole genome shotgun (WGS) entry which is preliminary data.</text>
</comment>
<evidence type="ECO:0000313" key="3">
    <source>
        <dbReference type="Proteomes" id="UP000294881"/>
    </source>
</evidence>
<dbReference type="GO" id="GO:0000155">
    <property type="term" value="F:phosphorelay sensor kinase activity"/>
    <property type="evidence" value="ECO:0007669"/>
    <property type="project" value="InterPro"/>
</dbReference>
<dbReference type="Gene3D" id="3.40.50.300">
    <property type="entry name" value="P-loop containing nucleotide triphosphate hydrolases"/>
    <property type="match status" value="1"/>
</dbReference>
<keyword evidence="3" id="KW-1185">Reference proteome</keyword>
<accession>A0A4R2GVM7</accession>
<reference evidence="2 3" key="1">
    <citation type="submission" date="2019-03" db="EMBL/GenBank/DDBJ databases">
        <title>Genomic Encyclopedia of Type Strains, Phase IV (KMG-IV): sequencing the most valuable type-strain genomes for metagenomic binning, comparative biology and taxonomic classification.</title>
        <authorList>
            <person name="Goeker M."/>
        </authorList>
    </citation>
    <scope>NUCLEOTIDE SEQUENCE [LARGE SCALE GENOMIC DNA]</scope>
    <source>
        <strain evidence="2 3">DSM 22958</strain>
    </source>
</reference>
<gene>
    <name evidence="2" type="ORF">EV666_103220</name>
</gene>
<organism evidence="2 3">
    <name type="scientific">Camelimonas lactis</name>
    <dbReference type="NCBI Taxonomy" id="659006"/>
    <lineage>
        <taxon>Bacteria</taxon>
        <taxon>Pseudomonadati</taxon>
        <taxon>Pseudomonadota</taxon>
        <taxon>Alphaproteobacteria</taxon>
        <taxon>Hyphomicrobiales</taxon>
        <taxon>Chelatococcaceae</taxon>
        <taxon>Camelimonas</taxon>
    </lineage>
</organism>
<dbReference type="Proteomes" id="UP000294881">
    <property type="component" value="Unassembled WGS sequence"/>
</dbReference>
<dbReference type="SUPFAM" id="SSF53795">
    <property type="entry name" value="PEP carboxykinase-like"/>
    <property type="match status" value="1"/>
</dbReference>
<dbReference type="PROSITE" id="PS00675">
    <property type="entry name" value="SIGMA54_INTERACT_1"/>
    <property type="match status" value="1"/>
</dbReference>
<evidence type="ECO:0000313" key="2">
    <source>
        <dbReference type="EMBL" id="TCO14712.1"/>
    </source>
</evidence>
<dbReference type="GO" id="GO:0006109">
    <property type="term" value="P:regulation of carbohydrate metabolic process"/>
    <property type="evidence" value="ECO:0007669"/>
    <property type="project" value="InterPro"/>
</dbReference>
<protein>
    <submittedName>
        <fullName evidence="2">HPr serine kinase-like protein</fullName>
    </submittedName>
</protein>
<evidence type="ECO:0000259" key="1">
    <source>
        <dbReference type="Pfam" id="PF07475"/>
    </source>
</evidence>
<dbReference type="InterPro" id="IPR025662">
    <property type="entry name" value="Sigma_54_int_dom_ATP-bd_1"/>
</dbReference>
<dbReference type="RefSeq" id="WP_132004343.1">
    <property type="nucleotide sequence ID" value="NZ_JBHUNN010000002.1"/>
</dbReference>
<dbReference type="Pfam" id="PF07475">
    <property type="entry name" value="Hpr_kinase_C"/>
    <property type="match status" value="1"/>
</dbReference>
<feature type="domain" description="HPr kinase/phosphorylase C-terminal" evidence="1">
    <location>
        <begin position="15"/>
        <end position="95"/>
    </location>
</feature>
<dbReference type="InterPro" id="IPR027417">
    <property type="entry name" value="P-loop_NTPase"/>
</dbReference>
<keyword evidence="2" id="KW-0808">Transferase</keyword>
<dbReference type="OrthoDB" id="8326226at2"/>
<dbReference type="AlphaFoldDB" id="A0A4R2GVM7"/>
<dbReference type="EMBL" id="SLWL01000003">
    <property type="protein sequence ID" value="TCO14712.1"/>
    <property type="molecule type" value="Genomic_DNA"/>
</dbReference>
<name>A0A4R2GVM7_9HYPH</name>
<keyword evidence="2" id="KW-0418">Kinase</keyword>
<dbReference type="GO" id="GO:0005524">
    <property type="term" value="F:ATP binding"/>
    <property type="evidence" value="ECO:0007669"/>
    <property type="project" value="InterPro"/>
</dbReference>
<dbReference type="InterPro" id="IPR011104">
    <property type="entry name" value="Hpr_kin/Pase_C"/>
</dbReference>